<gene>
    <name evidence="7" type="primary">mntH</name>
    <name evidence="9" type="ORF">SAMN04488109_0330</name>
</gene>
<keyword evidence="2 7" id="KW-0813">Transport</keyword>
<feature type="transmembrane region" description="Helical" evidence="7">
    <location>
        <begin position="344"/>
        <end position="362"/>
    </location>
</feature>
<feature type="transmembrane region" description="Helical" evidence="7">
    <location>
        <begin position="167"/>
        <end position="186"/>
    </location>
</feature>
<feature type="transmembrane region" description="Helical" evidence="7">
    <location>
        <begin position="409"/>
        <end position="427"/>
    </location>
</feature>
<feature type="transmembrane region" description="Helical" evidence="7">
    <location>
        <begin position="301"/>
        <end position="324"/>
    </location>
</feature>
<comment type="similarity">
    <text evidence="7">Belongs to the NRAMP family.</text>
</comment>
<dbReference type="HAMAP" id="MF_00221">
    <property type="entry name" value="NRAMP"/>
    <property type="match status" value="1"/>
</dbReference>
<dbReference type="OrthoDB" id="9787548at2"/>
<feature type="transmembrane region" description="Helical" evidence="7">
    <location>
        <begin position="64"/>
        <end position="86"/>
    </location>
</feature>
<dbReference type="PANTHER" id="PTHR11706:SF33">
    <property type="entry name" value="NATURAL RESISTANCE-ASSOCIATED MACROPHAGE PROTEIN 2"/>
    <property type="match status" value="1"/>
</dbReference>
<feature type="transmembrane region" description="Helical" evidence="7">
    <location>
        <begin position="135"/>
        <end position="155"/>
    </location>
</feature>
<dbReference type="GO" id="GO:0015086">
    <property type="term" value="F:cadmium ion transmembrane transporter activity"/>
    <property type="evidence" value="ECO:0007669"/>
    <property type="project" value="TreeGrafter"/>
</dbReference>
<dbReference type="Gene3D" id="3.40.50.620">
    <property type="entry name" value="HUPs"/>
    <property type="match status" value="1"/>
</dbReference>
<evidence type="ECO:0000256" key="6">
    <source>
        <dbReference type="ARBA" id="ARBA00023136"/>
    </source>
</evidence>
<dbReference type="InterPro" id="IPR001046">
    <property type="entry name" value="NRAMP_fam"/>
</dbReference>
<feature type="transmembrane region" description="Helical" evidence="7">
    <location>
        <begin position="442"/>
        <end position="462"/>
    </location>
</feature>
<dbReference type="PRINTS" id="PR00447">
    <property type="entry name" value="NATRESASSCMP"/>
</dbReference>
<evidence type="ECO:0000256" key="7">
    <source>
        <dbReference type="HAMAP-Rule" id="MF_00221"/>
    </source>
</evidence>
<evidence type="ECO:0000313" key="9">
    <source>
        <dbReference type="EMBL" id="SHG45089.1"/>
    </source>
</evidence>
<dbReference type="STRING" id="947013.SAMN04488109_0330"/>
<comment type="subcellular location">
    <subcellularLocation>
        <location evidence="7">Cell membrane</location>
        <topology evidence="7">Multi-pass membrane protein</topology>
    </subcellularLocation>
    <subcellularLocation>
        <location evidence="1">Membrane</location>
        <topology evidence="1">Multi-pass membrane protein</topology>
    </subcellularLocation>
</comment>
<dbReference type="GO" id="GO:0015293">
    <property type="term" value="F:symporter activity"/>
    <property type="evidence" value="ECO:0007669"/>
    <property type="project" value="UniProtKB-UniRule"/>
</dbReference>
<keyword evidence="3 7" id="KW-0812">Transmembrane</keyword>
<dbReference type="GO" id="GO:0034755">
    <property type="term" value="P:iron ion transmembrane transport"/>
    <property type="evidence" value="ECO:0007669"/>
    <property type="project" value="TreeGrafter"/>
</dbReference>
<evidence type="ECO:0000256" key="5">
    <source>
        <dbReference type="ARBA" id="ARBA00022989"/>
    </source>
</evidence>
<comment type="caution">
    <text evidence="7">Lacks conserved residue(s) required for the propagation of feature annotation.</text>
</comment>
<sequence>METDTLQQRKSLSEVHATVDTQRKGWRKMLAFMGPAYLVSVGYMDPGNWATDIAGGSKFGYSLLWVLLMSNMMALLLQSLSARLGIVRQLDLAQASRTAYSRPVNFSLWILAEIAIAACDLAEVLGMAIGLQLLFGLPLIWGVSLTVLDTLLLLVLQSYGMRRIETFIIALVAIIGGAFLVEMILAKPPVTDLVRGFVPSLPNEQALYIAIGIIGATVMPHNLYLHSSLVQTRRYNTSEKGIWSAIKYNFIDSAVALNAAFFVNAAILVLAAATFFKAGLNDVEQIQDAYKFLAPLLGTKWASLLFGIALVAAGQSSTITGTLAGQIVMEGYLNLRIAPWLRRLITRLIAIVPALLVIIIYGEQETGALLIFSQVILSLQLGFAVIPLIHFNSDKSKMGIFVIKPWLKVTAWVIAAVIVGLNVKLVIQEITGWLAVAGDSAWIIWITAVPVCVAAAGLLLYITLKPLIERRAAERDARGPHGQAVTLDVNHDLVYNRIAITLDFSDIDSLTIRSALAQGGKNARYVLLHVVETAGAMVYGADIADHESHTDAASLENYRAQLLERGYSVEIKVGYGNPRRCIPEMVGEFQADLLVMGAHGHKFFKDLVFGTTVDTVRHRVHIPVLIVRA</sequence>
<dbReference type="GO" id="GO:0005384">
    <property type="term" value="F:manganese ion transmembrane transporter activity"/>
    <property type="evidence" value="ECO:0007669"/>
    <property type="project" value="TreeGrafter"/>
</dbReference>
<dbReference type="AlphaFoldDB" id="A0A1M5JXX5"/>
<dbReference type="InterPro" id="IPR006016">
    <property type="entry name" value="UspA"/>
</dbReference>
<dbReference type="NCBIfam" id="NF001923">
    <property type="entry name" value="PRK00701.1"/>
    <property type="match status" value="1"/>
</dbReference>
<keyword evidence="10" id="KW-1185">Reference proteome</keyword>
<dbReference type="SUPFAM" id="SSF52402">
    <property type="entry name" value="Adenine nucleotide alpha hydrolases-like"/>
    <property type="match status" value="1"/>
</dbReference>
<protein>
    <recommendedName>
        <fullName evidence="7">Divalent metal cation transporter MntH</fullName>
    </recommendedName>
</protein>
<dbReference type="NCBIfam" id="TIGR01197">
    <property type="entry name" value="nramp"/>
    <property type="match status" value="1"/>
</dbReference>
<dbReference type="InterPro" id="IPR014729">
    <property type="entry name" value="Rossmann-like_a/b/a_fold"/>
</dbReference>
<keyword evidence="4 7" id="KW-0769">Symport</keyword>
<accession>A0A1M5JXX5</accession>
<dbReference type="PANTHER" id="PTHR11706">
    <property type="entry name" value="SOLUTE CARRIER PROTEIN FAMILY 11 MEMBER"/>
    <property type="match status" value="1"/>
</dbReference>
<evidence type="ECO:0000259" key="8">
    <source>
        <dbReference type="Pfam" id="PF00582"/>
    </source>
</evidence>
<dbReference type="CDD" id="cd00293">
    <property type="entry name" value="USP-like"/>
    <property type="match status" value="1"/>
</dbReference>
<feature type="transmembrane region" description="Helical" evidence="7">
    <location>
        <begin position="206"/>
        <end position="225"/>
    </location>
</feature>
<dbReference type="EMBL" id="FQWQ01000001">
    <property type="protein sequence ID" value="SHG45089.1"/>
    <property type="molecule type" value="Genomic_DNA"/>
</dbReference>
<dbReference type="Pfam" id="PF01566">
    <property type="entry name" value="Nramp"/>
    <property type="match status" value="1"/>
</dbReference>
<keyword evidence="6 7" id="KW-0472">Membrane</keyword>
<comment type="function">
    <text evidence="7">H(+)-stimulated, divalent metal cation uptake system.</text>
</comment>
<dbReference type="NCBIfam" id="NF037982">
    <property type="entry name" value="Nramp_1"/>
    <property type="match status" value="1"/>
</dbReference>
<keyword evidence="7" id="KW-0406">Ion transport</keyword>
<reference evidence="9 10" key="1">
    <citation type="submission" date="2016-11" db="EMBL/GenBank/DDBJ databases">
        <authorList>
            <person name="Jaros S."/>
            <person name="Januszkiewicz K."/>
            <person name="Wedrychowicz H."/>
        </authorList>
    </citation>
    <scope>NUCLEOTIDE SEQUENCE [LARGE SCALE GENOMIC DNA]</scope>
    <source>
        <strain evidence="9 10">DSM 24574</strain>
    </source>
</reference>
<evidence type="ECO:0000256" key="3">
    <source>
        <dbReference type="ARBA" id="ARBA00022692"/>
    </source>
</evidence>
<feature type="transmembrane region" description="Helical" evidence="7">
    <location>
        <begin position="29"/>
        <end position="44"/>
    </location>
</feature>
<dbReference type="Proteomes" id="UP000184212">
    <property type="component" value="Unassembled WGS sequence"/>
</dbReference>
<keyword evidence="5 7" id="KW-1133">Transmembrane helix</keyword>
<name>A0A1M5JXX5_9BACT</name>
<evidence type="ECO:0000313" key="10">
    <source>
        <dbReference type="Proteomes" id="UP000184212"/>
    </source>
</evidence>
<feature type="transmembrane region" description="Helical" evidence="7">
    <location>
        <begin position="368"/>
        <end position="389"/>
    </location>
</feature>
<keyword evidence="7" id="KW-1003">Cell membrane</keyword>
<evidence type="ECO:0000256" key="2">
    <source>
        <dbReference type="ARBA" id="ARBA00022448"/>
    </source>
</evidence>
<feature type="domain" description="UspA" evidence="8">
    <location>
        <begin position="495"/>
        <end position="628"/>
    </location>
</feature>
<dbReference type="RefSeq" id="WP_073130354.1">
    <property type="nucleotide sequence ID" value="NZ_FQWQ01000001.1"/>
</dbReference>
<dbReference type="GO" id="GO:0046872">
    <property type="term" value="F:metal ion binding"/>
    <property type="evidence" value="ECO:0007669"/>
    <property type="project" value="UniProtKB-UniRule"/>
</dbReference>
<feature type="transmembrane region" description="Helical" evidence="7">
    <location>
        <begin position="255"/>
        <end position="276"/>
    </location>
</feature>
<organism evidence="9 10">
    <name type="scientific">Chryseolinea serpens</name>
    <dbReference type="NCBI Taxonomy" id="947013"/>
    <lineage>
        <taxon>Bacteria</taxon>
        <taxon>Pseudomonadati</taxon>
        <taxon>Bacteroidota</taxon>
        <taxon>Cytophagia</taxon>
        <taxon>Cytophagales</taxon>
        <taxon>Fulvivirgaceae</taxon>
        <taxon>Chryseolinea</taxon>
    </lineage>
</organism>
<proteinExistence type="inferred from homology"/>
<evidence type="ECO:0000256" key="4">
    <source>
        <dbReference type="ARBA" id="ARBA00022847"/>
    </source>
</evidence>
<dbReference type="Pfam" id="PF00582">
    <property type="entry name" value="Usp"/>
    <property type="match status" value="1"/>
</dbReference>
<dbReference type="GO" id="GO:0005886">
    <property type="term" value="C:plasma membrane"/>
    <property type="evidence" value="ECO:0007669"/>
    <property type="project" value="UniProtKB-SubCell"/>
</dbReference>
<feature type="transmembrane region" description="Helical" evidence="7">
    <location>
        <begin position="106"/>
        <end position="129"/>
    </location>
</feature>
<evidence type="ECO:0000256" key="1">
    <source>
        <dbReference type="ARBA" id="ARBA00004141"/>
    </source>
</evidence>